<dbReference type="InterPro" id="IPR016918">
    <property type="entry name" value="UCP029394"/>
</dbReference>
<gene>
    <name evidence="1" type="ORF">GJ746_19880</name>
</gene>
<name>A0A6B8MYF2_KLEOX</name>
<evidence type="ECO:0000313" key="2">
    <source>
        <dbReference type="Proteomes" id="UP000427108"/>
    </source>
</evidence>
<dbReference type="AlphaFoldDB" id="A0A6B8MYF2"/>
<dbReference type="EMBL" id="CP046115">
    <property type="protein sequence ID" value="QGN39413.1"/>
    <property type="molecule type" value="Genomic_DNA"/>
</dbReference>
<proteinExistence type="predicted"/>
<reference evidence="1 2" key="1">
    <citation type="submission" date="2019-11" db="EMBL/GenBank/DDBJ databases">
        <title>Isolation and Application of One Kind of P-Hydroxybenzoic Acid Degrading Bacterium in Mitigating Cropping Obstacle of Cucumber.</title>
        <authorList>
            <person name="Wu F."/>
            <person name="An Y."/>
        </authorList>
    </citation>
    <scope>NUCLEOTIDE SEQUENCE [LARGE SCALE GENOMIC DNA]</scope>
    <source>
        <strain evidence="1 2">P620</strain>
    </source>
</reference>
<sequence>MNHYIEEVIAAHVVIEEWLGQGKGSADALMQRFSTEFSMIPISGMRMNHQAVSAFFQGACGSRPGLKIVIDNAALLAEWHDGAAVMYRETQHLPDKAPTVRWSTALFCQQGGQIIWRHLHETALI</sequence>
<dbReference type="Gene3D" id="3.10.450.50">
    <property type="match status" value="1"/>
</dbReference>
<dbReference type="PIRSF" id="PIRSF029394">
    <property type="entry name" value="UCP029394"/>
    <property type="match status" value="1"/>
</dbReference>
<protein>
    <submittedName>
        <fullName evidence="1">DUF4440 domain-containing protein</fullName>
    </submittedName>
</protein>
<dbReference type="SUPFAM" id="SSF54427">
    <property type="entry name" value="NTF2-like"/>
    <property type="match status" value="1"/>
</dbReference>
<evidence type="ECO:0000313" key="1">
    <source>
        <dbReference type="EMBL" id="QGN39413.1"/>
    </source>
</evidence>
<accession>A0A6B8MYF2</accession>
<dbReference type="OrthoDB" id="8912060at2"/>
<dbReference type="RefSeq" id="WP_154681734.1">
    <property type="nucleotide sequence ID" value="NZ_CP046115.1"/>
</dbReference>
<organism evidence="1 2">
    <name type="scientific">Klebsiella oxytoca</name>
    <dbReference type="NCBI Taxonomy" id="571"/>
    <lineage>
        <taxon>Bacteria</taxon>
        <taxon>Pseudomonadati</taxon>
        <taxon>Pseudomonadota</taxon>
        <taxon>Gammaproteobacteria</taxon>
        <taxon>Enterobacterales</taxon>
        <taxon>Enterobacteriaceae</taxon>
        <taxon>Klebsiella/Raoultella group</taxon>
        <taxon>Klebsiella</taxon>
    </lineage>
</organism>
<dbReference type="Proteomes" id="UP000427108">
    <property type="component" value="Chromosome"/>
</dbReference>
<dbReference type="InterPro" id="IPR032710">
    <property type="entry name" value="NTF2-like_dom_sf"/>
</dbReference>